<evidence type="ECO:0000313" key="3">
    <source>
        <dbReference type="Proteomes" id="UP000198588"/>
    </source>
</evidence>
<dbReference type="PROSITE" id="PS00622">
    <property type="entry name" value="HTH_LUXR_1"/>
    <property type="match status" value="1"/>
</dbReference>
<dbReference type="PROSITE" id="PS50043">
    <property type="entry name" value="HTH_LUXR_2"/>
    <property type="match status" value="1"/>
</dbReference>
<protein>
    <submittedName>
        <fullName evidence="2">DNA-binding response regulator, NarL/FixJ family, contains REC and HTH domains</fullName>
    </submittedName>
</protein>
<dbReference type="Gene3D" id="3.40.50.2300">
    <property type="match status" value="1"/>
</dbReference>
<dbReference type="Pfam" id="PF00196">
    <property type="entry name" value="GerE"/>
    <property type="match status" value="1"/>
</dbReference>
<dbReference type="EMBL" id="FMXM01000003">
    <property type="protein sequence ID" value="SDA49775.1"/>
    <property type="molecule type" value="Genomic_DNA"/>
</dbReference>
<dbReference type="GO" id="GO:0003677">
    <property type="term" value="F:DNA binding"/>
    <property type="evidence" value="ECO:0007669"/>
    <property type="project" value="UniProtKB-KW"/>
</dbReference>
<dbReference type="SUPFAM" id="SSF46894">
    <property type="entry name" value="C-terminal effector domain of the bipartite response regulators"/>
    <property type="match status" value="1"/>
</dbReference>
<dbReference type="RefSeq" id="WP_091575749.1">
    <property type="nucleotide sequence ID" value="NZ_FMXM01000003.1"/>
</dbReference>
<dbReference type="PRINTS" id="PR00038">
    <property type="entry name" value="HTHLUXR"/>
</dbReference>
<dbReference type="PANTHER" id="PTHR45566">
    <property type="entry name" value="HTH-TYPE TRANSCRIPTIONAL REGULATOR YHJB-RELATED"/>
    <property type="match status" value="1"/>
</dbReference>
<proteinExistence type="predicted"/>
<dbReference type="GO" id="GO:0006355">
    <property type="term" value="P:regulation of DNA-templated transcription"/>
    <property type="evidence" value="ECO:0007669"/>
    <property type="project" value="InterPro"/>
</dbReference>
<dbReference type="OrthoDB" id="7272316at2"/>
<dbReference type="InterPro" id="IPR051015">
    <property type="entry name" value="EvgA-like"/>
</dbReference>
<dbReference type="InterPro" id="IPR016032">
    <property type="entry name" value="Sig_transdc_resp-reg_C-effctor"/>
</dbReference>
<sequence length="254" mass="28165">MTTIQPYETAQQSLCTFDIDLDNPPKSTAADIEIAIIDDRPLMCDCLARGLAEIEPAFRFRHFSSIEAFDAADLEETQRISTVLMCVMWSNSEADHHLARIAHLKATRPSVSAIILADIENLDDILKAIENGARGYVPTSVSLQVAAKAIHLVAAGGIFIPPSVLFQSAQNVKDSQQTAKQQAQDDNVFTSRQISVIEALRRGKANKIIAYELNMCESTVKVHVRNIMKKLRARNRTEVAYILNTAPYEGLIRN</sequence>
<dbReference type="Proteomes" id="UP000198588">
    <property type="component" value="Unassembled WGS sequence"/>
</dbReference>
<evidence type="ECO:0000313" key="2">
    <source>
        <dbReference type="EMBL" id="SDA49775.1"/>
    </source>
</evidence>
<dbReference type="SUPFAM" id="SSF52172">
    <property type="entry name" value="CheY-like"/>
    <property type="match status" value="1"/>
</dbReference>
<gene>
    <name evidence="2" type="ORF">SAMN02927914_00819</name>
</gene>
<dbReference type="AlphaFoldDB" id="A0A1G5VXS8"/>
<evidence type="ECO:0000259" key="1">
    <source>
        <dbReference type="PROSITE" id="PS50043"/>
    </source>
</evidence>
<accession>A0A1G5VXS8</accession>
<dbReference type="CDD" id="cd06170">
    <property type="entry name" value="LuxR_C_like"/>
    <property type="match status" value="1"/>
</dbReference>
<keyword evidence="2" id="KW-0238">DNA-binding</keyword>
<reference evidence="2 3" key="1">
    <citation type="submission" date="2016-10" db="EMBL/GenBank/DDBJ databases">
        <authorList>
            <person name="de Groot N.N."/>
        </authorList>
    </citation>
    <scope>NUCLEOTIDE SEQUENCE [LARGE SCALE GENOMIC DNA]</scope>
    <source>
        <strain evidence="2 3">CGMCC 1.12097</strain>
    </source>
</reference>
<dbReference type="InterPro" id="IPR000792">
    <property type="entry name" value="Tscrpt_reg_LuxR_C"/>
</dbReference>
<dbReference type="SMART" id="SM00421">
    <property type="entry name" value="HTH_LUXR"/>
    <property type="match status" value="1"/>
</dbReference>
<dbReference type="PANTHER" id="PTHR45566:SF1">
    <property type="entry name" value="HTH-TYPE TRANSCRIPTIONAL REGULATOR YHJB-RELATED"/>
    <property type="match status" value="1"/>
</dbReference>
<dbReference type="STRING" id="1165689.SAMN02927914_00819"/>
<organism evidence="2 3">
    <name type="scientific">Mesorhizobium qingshengii</name>
    <dbReference type="NCBI Taxonomy" id="1165689"/>
    <lineage>
        <taxon>Bacteria</taxon>
        <taxon>Pseudomonadati</taxon>
        <taxon>Pseudomonadota</taxon>
        <taxon>Alphaproteobacteria</taxon>
        <taxon>Hyphomicrobiales</taxon>
        <taxon>Phyllobacteriaceae</taxon>
        <taxon>Mesorhizobium</taxon>
    </lineage>
</organism>
<dbReference type="InterPro" id="IPR011006">
    <property type="entry name" value="CheY-like_superfamily"/>
</dbReference>
<name>A0A1G5VXS8_9HYPH</name>
<feature type="domain" description="HTH luxR-type" evidence="1">
    <location>
        <begin position="182"/>
        <end position="246"/>
    </location>
</feature>